<proteinExistence type="predicted"/>
<name>A0A6A4YXN4_APHAT</name>
<dbReference type="AlphaFoldDB" id="A0A6A4YXN4"/>
<protein>
    <submittedName>
        <fullName evidence="1">Uncharacterized protein</fullName>
    </submittedName>
</protein>
<reference evidence="1 2" key="1">
    <citation type="submission" date="2019-06" db="EMBL/GenBank/DDBJ databases">
        <title>Genomics analysis of Aphanomyces spp. identifies a new class of oomycete effector associated with host adaptation.</title>
        <authorList>
            <person name="Gaulin E."/>
        </authorList>
    </citation>
    <scope>NUCLEOTIDE SEQUENCE [LARGE SCALE GENOMIC DNA]</scope>
    <source>
        <strain evidence="1 2">E</strain>
    </source>
</reference>
<comment type="caution">
    <text evidence="1">The sequence shown here is derived from an EMBL/GenBank/DDBJ whole genome shotgun (WGS) entry which is preliminary data.</text>
</comment>
<gene>
    <name evidence="1" type="ORF">AaE_015354</name>
</gene>
<organism evidence="1 2">
    <name type="scientific">Aphanomyces astaci</name>
    <name type="common">Crayfish plague agent</name>
    <dbReference type="NCBI Taxonomy" id="112090"/>
    <lineage>
        <taxon>Eukaryota</taxon>
        <taxon>Sar</taxon>
        <taxon>Stramenopiles</taxon>
        <taxon>Oomycota</taxon>
        <taxon>Saprolegniomycetes</taxon>
        <taxon>Saprolegniales</taxon>
        <taxon>Verrucalvaceae</taxon>
        <taxon>Aphanomyces</taxon>
    </lineage>
</organism>
<dbReference type="Proteomes" id="UP000469452">
    <property type="component" value="Unassembled WGS sequence"/>
</dbReference>
<accession>A0A6A4YXN4</accession>
<dbReference type="EMBL" id="VJMI01020741">
    <property type="protein sequence ID" value="KAF0703478.1"/>
    <property type="molecule type" value="Genomic_DNA"/>
</dbReference>
<dbReference type="VEuPathDB" id="FungiDB:H257_01068"/>
<sequence>MERYFRYEAAGDQFTGRVVAGLPINSSDFAVLPPHFRDPSATVVLSALQVVFPLLAPNTDLRPVLQLVLASLVYHRRYLESVLPPRHAMRSTTLFTNGTMQGELLGVCSLAMGRHGYVRTLALIPETILKGVREIVDENGVCAGNITRTVLESSITNALSLVSQSFGQSIVPTTTHNVPPTVSEYKVFHWGGKFHKLPDDFNFPSVDTATAWNLWWCGNSSQNIIPYRRIDTQDLTTRAHKNTFYEWKFIMEKLIEFYASATGLALPPHPTEIDAIDAFAAASGLFNDISGETTSKRLRRDCQLKVTTMVRLVRQQDATNNHQHWGGRCYFESFGVGGAGVVLVALSLVPTT</sequence>
<evidence type="ECO:0000313" key="2">
    <source>
        <dbReference type="Proteomes" id="UP000469452"/>
    </source>
</evidence>
<evidence type="ECO:0000313" key="1">
    <source>
        <dbReference type="EMBL" id="KAF0703478.1"/>
    </source>
</evidence>